<dbReference type="PANTHER" id="PTHR10724:SF7">
    <property type="entry name" value="SMALL RIBOSOMAL SUBUNIT PROTEIN BS1C"/>
    <property type="match status" value="1"/>
</dbReference>
<dbReference type="EMBL" id="QZJW01000038">
    <property type="protein sequence ID" value="RJO60843.1"/>
    <property type="molecule type" value="Genomic_DNA"/>
</dbReference>
<reference evidence="7 8" key="1">
    <citation type="journal article" date="2017" name="ISME J.">
        <title>Energy and carbon metabolisms in a deep terrestrial subsurface fluid microbial community.</title>
        <authorList>
            <person name="Momper L."/>
            <person name="Jungbluth S.P."/>
            <person name="Lee M.D."/>
            <person name="Amend J.P."/>
        </authorList>
    </citation>
    <scope>NUCLEOTIDE SEQUENCE [LARGE SCALE GENOMIC DNA]</scope>
    <source>
        <strain evidence="7">SURF_29</strain>
    </source>
</reference>
<evidence type="ECO:0000256" key="3">
    <source>
        <dbReference type="ARBA" id="ARBA00023274"/>
    </source>
</evidence>
<dbReference type="PANTHER" id="PTHR10724">
    <property type="entry name" value="30S RIBOSOMAL PROTEIN S1"/>
    <property type="match status" value="1"/>
</dbReference>
<evidence type="ECO:0000256" key="5">
    <source>
        <dbReference type="SAM" id="MobiDB-lite"/>
    </source>
</evidence>
<gene>
    <name evidence="7" type="ORF">C4544_04365</name>
</gene>
<keyword evidence="3" id="KW-0687">Ribonucleoprotein</keyword>
<dbReference type="InterPro" id="IPR012340">
    <property type="entry name" value="NA-bd_OB-fold"/>
</dbReference>
<comment type="similarity">
    <text evidence="1">Belongs to the bacterial ribosomal protein bS1 family.</text>
</comment>
<sequence length="398" mass="43919">MAKAKEVTMEDLLAQEDVQVPKEGDTIEGKIINVTKNGVWLDLGAHGTGLVVGPEIIDIADDAKEGDTLSASVIYQETDEGYVLLSLRKATREKVWEKLTRLMNEGEVIKVKPFDANKGGLLIEYETVRGFLPVSQLSTEHYPRVSDKDEILLRLNELVGKALDTVVLDVDKGESKLIFSEKAAMKDKTEELLSKFSVGNKVKGKVTGVVDFGIFLNVQGVEGLVHISEISWDRVENPSDFVKVGDEIEVKIIGIEEEKISLSMKRLKDDPWLKKVQDIKVGDKIKGEVSRITPFGAFVKLPQGIEALVHISELSDKHIASPDEVVEEGKKYDFRVISMDIDNHKLALSLKESKPAEKAKSASEGKAEATKETKKEKSAPKAKKETASKDAKGKKAEK</sequence>
<dbReference type="InterPro" id="IPR003029">
    <property type="entry name" value="S1_domain"/>
</dbReference>
<accession>A0A419DCN1</accession>
<dbReference type="GO" id="GO:0003735">
    <property type="term" value="F:structural constituent of ribosome"/>
    <property type="evidence" value="ECO:0007669"/>
    <property type="project" value="TreeGrafter"/>
</dbReference>
<evidence type="ECO:0000259" key="6">
    <source>
        <dbReference type="PROSITE" id="PS50126"/>
    </source>
</evidence>
<dbReference type="InterPro" id="IPR035104">
    <property type="entry name" value="Ribosomal_protein_S1-like"/>
</dbReference>
<proteinExistence type="inferred from homology"/>
<feature type="domain" description="S1 motif" evidence="6">
    <location>
        <begin position="24"/>
        <end position="88"/>
    </location>
</feature>
<evidence type="ECO:0000256" key="1">
    <source>
        <dbReference type="ARBA" id="ARBA00006767"/>
    </source>
</evidence>
<evidence type="ECO:0000256" key="2">
    <source>
        <dbReference type="ARBA" id="ARBA00022980"/>
    </source>
</evidence>
<feature type="domain" description="S1 motif" evidence="6">
    <location>
        <begin position="106"/>
        <end position="182"/>
    </location>
</feature>
<feature type="domain" description="S1 motif" evidence="6">
    <location>
        <begin position="282"/>
        <end position="351"/>
    </location>
</feature>
<dbReference type="AlphaFoldDB" id="A0A419DCN1"/>
<dbReference type="GO" id="GO:0006412">
    <property type="term" value="P:translation"/>
    <property type="evidence" value="ECO:0007669"/>
    <property type="project" value="TreeGrafter"/>
</dbReference>
<dbReference type="PRINTS" id="PR00681">
    <property type="entry name" value="RIBOSOMALS1"/>
</dbReference>
<feature type="region of interest" description="Disordered" evidence="5">
    <location>
        <begin position="350"/>
        <end position="398"/>
    </location>
</feature>
<dbReference type="PROSITE" id="PS50126">
    <property type="entry name" value="S1"/>
    <property type="match status" value="4"/>
</dbReference>
<evidence type="ECO:0000313" key="7">
    <source>
        <dbReference type="EMBL" id="RJO60843.1"/>
    </source>
</evidence>
<evidence type="ECO:0000256" key="4">
    <source>
        <dbReference type="ARBA" id="ARBA00025604"/>
    </source>
</evidence>
<dbReference type="InterPro" id="IPR050437">
    <property type="entry name" value="Ribos_protein_bS1-like"/>
</dbReference>
<keyword evidence="2" id="KW-0689">Ribosomal protein</keyword>
<dbReference type="Gene3D" id="2.40.50.140">
    <property type="entry name" value="Nucleic acid-binding proteins"/>
    <property type="match status" value="4"/>
</dbReference>
<feature type="domain" description="S1 motif" evidence="6">
    <location>
        <begin position="199"/>
        <end position="265"/>
    </location>
</feature>
<dbReference type="Proteomes" id="UP000285655">
    <property type="component" value="Unassembled WGS sequence"/>
</dbReference>
<organism evidence="7 8">
    <name type="scientific">candidate division WS5 bacterium</name>
    <dbReference type="NCBI Taxonomy" id="2093353"/>
    <lineage>
        <taxon>Bacteria</taxon>
        <taxon>candidate division WS5</taxon>
    </lineage>
</organism>
<dbReference type="Pfam" id="PF00575">
    <property type="entry name" value="S1"/>
    <property type="match status" value="4"/>
</dbReference>
<dbReference type="SUPFAM" id="SSF50249">
    <property type="entry name" value="Nucleic acid-binding proteins"/>
    <property type="match status" value="4"/>
</dbReference>
<dbReference type="SMART" id="SM00316">
    <property type="entry name" value="S1"/>
    <property type="match status" value="4"/>
</dbReference>
<evidence type="ECO:0000313" key="8">
    <source>
        <dbReference type="Proteomes" id="UP000285655"/>
    </source>
</evidence>
<comment type="caution">
    <text evidence="7">The sequence shown here is derived from an EMBL/GenBank/DDBJ whole genome shotgun (WGS) entry which is preliminary data.</text>
</comment>
<protein>
    <submittedName>
        <fullName evidence="7">S1 RNA-binding domain-containing protein</fullName>
    </submittedName>
</protein>
<name>A0A419DCN1_9BACT</name>
<dbReference type="FunFam" id="2.40.50.140:FF:000103">
    <property type="entry name" value="protein RRP5 homolog"/>
    <property type="match status" value="1"/>
</dbReference>
<dbReference type="GO" id="GO:0003729">
    <property type="term" value="F:mRNA binding"/>
    <property type="evidence" value="ECO:0007669"/>
    <property type="project" value="TreeGrafter"/>
</dbReference>
<comment type="function">
    <text evidence="4">Binds mRNA; thus facilitating recognition of the initiation point. It is needed to translate mRNA with a short Shine-Dalgarno (SD) purine-rich sequence.</text>
</comment>